<dbReference type="EMBL" id="UGGV01000001">
    <property type="protein sequence ID" value="STO25852.1"/>
    <property type="molecule type" value="Genomic_DNA"/>
</dbReference>
<dbReference type="NCBIfam" id="TIGR01473">
    <property type="entry name" value="cyoE_ctaB"/>
    <property type="match status" value="1"/>
</dbReference>
<evidence type="ECO:0000256" key="12">
    <source>
        <dbReference type="ARBA" id="ARBA00042475"/>
    </source>
</evidence>
<evidence type="ECO:0000256" key="9">
    <source>
        <dbReference type="ARBA" id="ARBA00023136"/>
    </source>
</evidence>
<keyword evidence="8 14" id="KW-0350">Heme biosynthesis</keyword>
<evidence type="ECO:0000256" key="5">
    <source>
        <dbReference type="ARBA" id="ARBA00022679"/>
    </source>
</evidence>
<dbReference type="InterPro" id="IPR030470">
    <property type="entry name" value="UbiA_prenylTrfase_CS"/>
</dbReference>
<dbReference type="InterPro" id="IPR000537">
    <property type="entry name" value="UbiA_prenyltransferase"/>
</dbReference>
<keyword evidence="6 14" id="KW-0812">Transmembrane</keyword>
<dbReference type="AlphaFoldDB" id="A0A377GND5"/>
<dbReference type="PANTHER" id="PTHR43448">
    <property type="entry name" value="PROTOHEME IX FARNESYLTRANSFERASE, MITOCHONDRIAL"/>
    <property type="match status" value="1"/>
</dbReference>
<reference evidence="16 18" key="2">
    <citation type="submission" date="2018-06" db="EMBL/GenBank/DDBJ databases">
        <authorList>
            <consortium name="Pathogen Informatics"/>
            <person name="Doyle S."/>
        </authorList>
    </citation>
    <scope>NUCLEOTIDE SEQUENCE [LARGE SCALE GENOMIC DNA]</scope>
    <source>
        <strain evidence="16 18">NCTC11401</strain>
    </source>
</reference>
<dbReference type="GO" id="GO:0008495">
    <property type="term" value="F:protoheme IX farnesyltransferase activity"/>
    <property type="evidence" value="ECO:0007669"/>
    <property type="project" value="UniProtKB-UniRule"/>
</dbReference>
<keyword evidence="5 14" id="KW-0808">Transferase</keyword>
<evidence type="ECO:0000256" key="2">
    <source>
        <dbReference type="ARBA" id="ARBA00004919"/>
    </source>
</evidence>
<feature type="transmembrane region" description="Helical" evidence="14">
    <location>
        <begin position="172"/>
        <end position="195"/>
    </location>
</feature>
<comment type="miscellaneous">
    <text evidence="14">Carbon 2 of the heme B porphyrin ring is defined according to the Fischer nomenclature.</text>
</comment>
<dbReference type="PANTHER" id="PTHR43448:SF7">
    <property type="entry name" value="4-HYDROXYBENZOATE SOLANESYLTRANSFERASE"/>
    <property type="match status" value="1"/>
</dbReference>
<dbReference type="GO" id="GO:0005886">
    <property type="term" value="C:plasma membrane"/>
    <property type="evidence" value="ECO:0007669"/>
    <property type="project" value="UniProtKB-SubCell"/>
</dbReference>
<gene>
    <name evidence="16" type="primary">ctaB</name>
    <name evidence="14" type="synonym">cyoE</name>
    <name evidence="16" type="ORF">NCTC11401_02694</name>
    <name evidence="15" type="ORF">SAMN05421777_102113</name>
</gene>
<sequence length="296" mass="32997">MMHAEHVVQSSSATWRDYLELCKPRVVLLMLLTVVVGMYLATPGWVSMSLMFFSLLGIGLCAGSAAAINHLVDKRIDAIMTRTKKRPVASGQVSVRQALWFALIMGALGLTVLVIFVNQLTACLTFVTLIGYAGIYTGYLKRATSQNIVIGGLAGAAPPLLGWTAVTNQLDPQALLLVLIIFIWTPPHFWALAIYRYEEYQHAQIPMLPVTHGIAFTKLNVYLYTILLLVVSVLPFVIGMSGFFYLIGALALGGRFLFWSHKLYRTDKPVVAMQTFRFSIVYLMLLFVFLLIDHYL</sequence>
<dbReference type="Gene3D" id="1.10.357.140">
    <property type="entry name" value="UbiA prenyltransferase"/>
    <property type="match status" value="1"/>
</dbReference>
<feature type="transmembrane region" description="Helical" evidence="14">
    <location>
        <begin position="26"/>
        <end position="46"/>
    </location>
</feature>
<evidence type="ECO:0000256" key="11">
    <source>
        <dbReference type="ARBA" id="ARBA00040810"/>
    </source>
</evidence>
<dbReference type="Proteomes" id="UP000186808">
    <property type="component" value="Unassembled WGS sequence"/>
</dbReference>
<dbReference type="InterPro" id="IPR006369">
    <property type="entry name" value="Protohaem_IX_farnesylTrfase"/>
</dbReference>
<dbReference type="CDD" id="cd13957">
    <property type="entry name" value="PT_UbiA_Cox10"/>
    <property type="match status" value="1"/>
</dbReference>
<dbReference type="GO" id="GO:0048034">
    <property type="term" value="P:heme O biosynthetic process"/>
    <property type="evidence" value="ECO:0007669"/>
    <property type="project" value="UniProtKB-UniRule"/>
</dbReference>
<evidence type="ECO:0000256" key="13">
    <source>
        <dbReference type="ARBA" id="ARBA00047690"/>
    </source>
</evidence>
<keyword evidence="9 14" id="KW-0472">Membrane</keyword>
<accession>A0A377GND5</accession>
<evidence type="ECO:0000313" key="18">
    <source>
        <dbReference type="Proteomes" id="UP000254374"/>
    </source>
</evidence>
<keyword evidence="4 14" id="KW-1003">Cell membrane</keyword>
<dbReference type="UniPathway" id="UPA00834">
    <property type="reaction ID" value="UER00712"/>
</dbReference>
<comment type="function">
    <text evidence="14">Converts heme B (protoheme IX) to heme O by substitution of the vinyl group on carbon 2 of heme B porphyrin ring with a hydroxyethyl farnesyl side group.</text>
</comment>
<comment type="catalytic activity">
    <reaction evidence="13 14">
        <text>heme b + (2E,6E)-farnesyl diphosphate + H2O = Fe(II)-heme o + diphosphate</text>
        <dbReference type="Rhea" id="RHEA:28070"/>
        <dbReference type="ChEBI" id="CHEBI:15377"/>
        <dbReference type="ChEBI" id="CHEBI:33019"/>
        <dbReference type="ChEBI" id="CHEBI:60344"/>
        <dbReference type="ChEBI" id="CHEBI:60530"/>
        <dbReference type="ChEBI" id="CHEBI:175763"/>
        <dbReference type="EC" id="2.5.1.141"/>
    </reaction>
</comment>
<name>A0A377GND5_9GAMM</name>
<proteinExistence type="inferred from homology"/>
<evidence type="ECO:0000256" key="10">
    <source>
        <dbReference type="ARBA" id="ARBA00030253"/>
    </source>
</evidence>
<feature type="transmembrane region" description="Helical" evidence="14">
    <location>
        <begin position="236"/>
        <end position="258"/>
    </location>
</feature>
<dbReference type="HAMAP" id="MF_00154">
    <property type="entry name" value="CyoE_CtaB"/>
    <property type="match status" value="1"/>
</dbReference>
<feature type="transmembrane region" description="Helical" evidence="14">
    <location>
        <begin position="147"/>
        <end position="166"/>
    </location>
</feature>
<dbReference type="InterPro" id="IPR044878">
    <property type="entry name" value="UbiA_sf"/>
</dbReference>
<protein>
    <recommendedName>
        <fullName evidence="11 14">Protoheme IX farnesyltransferase</fullName>
        <ecNumber evidence="3 14">2.5.1.141</ecNumber>
    </recommendedName>
    <alternativeName>
        <fullName evidence="12 14">Heme B farnesyltransferase</fullName>
    </alternativeName>
    <alternativeName>
        <fullName evidence="10 14">Heme O synthase</fullName>
    </alternativeName>
</protein>
<evidence type="ECO:0000256" key="3">
    <source>
        <dbReference type="ARBA" id="ARBA00012292"/>
    </source>
</evidence>
<dbReference type="STRING" id="464.Lgor_0162"/>
<comment type="subcellular location">
    <subcellularLocation>
        <location evidence="1 14">Cell membrane</location>
        <topology evidence="1 14">Multi-pass membrane protein</topology>
    </subcellularLocation>
</comment>
<dbReference type="NCBIfam" id="NF003349">
    <property type="entry name" value="PRK04375.1-2"/>
    <property type="match status" value="1"/>
</dbReference>
<evidence type="ECO:0000256" key="4">
    <source>
        <dbReference type="ARBA" id="ARBA00022475"/>
    </source>
</evidence>
<dbReference type="PROSITE" id="PS00943">
    <property type="entry name" value="UBIA"/>
    <property type="match status" value="1"/>
</dbReference>
<organism evidence="16 18">
    <name type="scientific">Fluoribacter gormanii</name>
    <dbReference type="NCBI Taxonomy" id="464"/>
    <lineage>
        <taxon>Bacteria</taxon>
        <taxon>Pseudomonadati</taxon>
        <taxon>Pseudomonadota</taxon>
        <taxon>Gammaproteobacteria</taxon>
        <taxon>Legionellales</taxon>
        <taxon>Legionellaceae</taxon>
        <taxon>Fluoribacter</taxon>
    </lineage>
</organism>
<evidence type="ECO:0000313" key="17">
    <source>
        <dbReference type="Proteomes" id="UP000186808"/>
    </source>
</evidence>
<evidence type="ECO:0000256" key="8">
    <source>
        <dbReference type="ARBA" id="ARBA00023133"/>
    </source>
</evidence>
<comment type="similarity">
    <text evidence="14">Belongs to the UbiA prenyltransferase family. Protoheme IX farnesyltransferase subfamily.</text>
</comment>
<evidence type="ECO:0000313" key="16">
    <source>
        <dbReference type="EMBL" id="STO25852.1"/>
    </source>
</evidence>
<reference evidence="15 17" key="1">
    <citation type="submission" date="2017-01" db="EMBL/GenBank/DDBJ databases">
        <authorList>
            <person name="Varghese N."/>
            <person name="Submissions S."/>
        </authorList>
    </citation>
    <scope>NUCLEOTIDE SEQUENCE [LARGE SCALE GENOMIC DNA]</scope>
    <source>
        <strain evidence="15 17">ATCC 33342</strain>
    </source>
</reference>
<dbReference type="EC" id="2.5.1.141" evidence="3 14"/>
<evidence type="ECO:0000256" key="14">
    <source>
        <dbReference type="HAMAP-Rule" id="MF_00154"/>
    </source>
</evidence>
<feature type="transmembrane region" description="Helical" evidence="14">
    <location>
        <begin position="270"/>
        <end position="292"/>
    </location>
</feature>
<keyword evidence="17" id="KW-1185">Reference proteome</keyword>
<feature type="transmembrane region" description="Helical" evidence="14">
    <location>
        <begin position="93"/>
        <end position="116"/>
    </location>
</feature>
<dbReference type="Pfam" id="PF01040">
    <property type="entry name" value="UbiA"/>
    <property type="match status" value="1"/>
</dbReference>
<evidence type="ECO:0000313" key="15">
    <source>
        <dbReference type="EMBL" id="SIQ64321.1"/>
    </source>
</evidence>
<dbReference type="Proteomes" id="UP000254374">
    <property type="component" value="Unassembled WGS sequence"/>
</dbReference>
<dbReference type="EMBL" id="FTNL01000002">
    <property type="protein sequence ID" value="SIQ64321.1"/>
    <property type="molecule type" value="Genomic_DNA"/>
</dbReference>
<evidence type="ECO:0000256" key="1">
    <source>
        <dbReference type="ARBA" id="ARBA00004651"/>
    </source>
</evidence>
<evidence type="ECO:0000256" key="6">
    <source>
        <dbReference type="ARBA" id="ARBA00022692"/>
    </source>
</evidence>
<comment type="pathway">
    <text evidence="2 14">Porphyrin-containing compound metabolism; heme O biosynthesis; heme O from protoheme: step 1/1.</text>
</comment>
<feature type="transmembrane region" description="Helical" evidence="14">
    <location>
        <begin position="52"/>
        <end position="72"/>
    </location>
</feature>
<keyword evidence="7 14" id="KW-1133">Transmembrane helix</keyword>
<evidence type="ECO:0000256" key="7">
    <source>
        <dbReference type="ARBA" id="ARBA00022989"/>
    </source>
</evidence>
<dbReference type="FunFam" id="1.10.357.140:FF:000001">
    <property type="entry name" value="Protoheme IX farnesyltransferase"/>
    <property type="match status" value="1"/>
</dbReference>
<feature type="transmembrane region" description="Helical" evidence="14">
    <location>
        <begin position="122"/>
        <end position="140"/>
    </location>
</feature>